<dbReference type="EMBL" id="QCYY01000897">
    <property type="protein sequence ID" value="ROT82005.1"/>
    <property type="molecule type" value="Genomic_DNA"/>
</dbReference>
<name>A0A423TZX4_PENVA</name>
<reference evidence="2 3" key="2">
    <citation type="submission" date="2019-01" db="EMBL/GenBank/DDBJ databases">
        <title>The decoding of complex shrimp genome reveals the adaptation for benthos swimmer, frequently molting mechanism and breeding impact on genome.</title>
        <authorList>
            <person name="Sun Y."/>
            <person name="Gao Y."/>
            <person name="Yu Y."/>
        </authorList>
    </citation>
    <scope>NUCLEOTIDE SEQUENCE [LARGE SCALE GENOMIC DNA]</scope>
    <source>
        <tissue evidence="2">Muscle</tissue>
    </source>
</reference>
<dbReference type="Proteomes" id="UP000283509">
    <property type="component" value="Unassembled WGS sequence"/>
</dbReference>
<comment type="caution">
    <text evidence="2">The sequence shown here is derived from an EMBL/GenBank/DDBJ whole genome shotgun (WGS) entry which is preliminary data.</text>
</comment>
<evidence type="ECO:0000313" key="3">
    <source>
        <dbReference type="Proteomes" id="UP000283509"/>
    </source>
</evidence>
<reference evidence="2 3" key="1">
    <citation type="submission" date="2018-04" db="EMBL/GenBank/DDBJ databases">
        <authorList>
            <person name="Zhang X."/>
            <person name="Yuan J."/>
            <person name="Li F."/>
            <person name="Xiang J."/>
        </authorList>
    </citation>
    <scope>NUCLEOTIDE SEQUENCE [LARGE SCALE GENOMIC DNA]</scope>
    <source>
        <tissue evidence="2">Muscle</tissue>
    </source>
</reference>
<keyword evidence="3" id="KW-1185">Reference proteome</keyword>
<gene>
    <name evidence="2" type="ORF">C7M84_024835</name>
</gene>
<feature type="region of interest" description="Disordered" evidence="1">
    <location>
        <begin position="351"/>
        <end position="458"/>
    </location>
</feature>
<sequence>MNPSDFADFRLRQRPLGIANRQGFATAEAELHRRPIRHVEQRRRSAPALPLAALALAPAPVAMGCEYPDSSGLVAVLLVLLKVSVPPKQEDTCHFLSRSVSSRSPLVLMQSFVCSLPNNCHETASDDTVDYFPGAAINALLNDTSWMEGAGEGGMLGMLSSIPTSLSRLTMLADLLNNPLLRDLMENGLSISDVIHSPGKLNETLVTEFDFDPAVVSAILGARINMSRVSVSLVGYRDLHSVVCSPDQLAQFLVTATRQDVASISASLCSLSPDLAANITRAFTAALDALGLFDKVSEVLGAIGGYEAESLVQQLGAMLASLGRLESLAPLASTFSSLSHALEPITSAITDLISPFPPPSQHEEPDGRSRGRRRGPQTHLSQRADPADCKQPHLRSGYGRPRPMEGHPDEGRAGGRHRRARGAGGDGGPEGGLRRADGPRAAHLRPARPHGTHAPDVTSLGAALDDALERLPADAQSHVVGALASAQMLAALFANATRAYNILVPWVISNPPAVNYGLMATFSNHTLLQKLISDDSLVTWTCSRESWTDLSAEGWESVASQMCTDSGRKNLQELRDLIHPYSDPDFVKKEFPKTSINGTAVFEAFWDSYETSQTLASTMTSYITSRRRKRALGDLGAAQLTAYSGLLESELEKDATSFASLPHHIQVLLDPGTMMHVADTTSSVVEVMIQLIEVTSSPWKVTDVLLQPSTKVVEGDSAFISLEGH</sequence>
<evidence type="ECO:0000256" key="1">
    <source>
        <dbReference type="SAM" id="MobiDB-lite"/>
    </source>
</evidence>
<accession>A0A423TZX4</accession>
<feature type="compositionally biased region" description="Gly residues" evidence="1">
    <location>
        <begin position="422"/>
        <end position="431"/>
    </location>
</feature>
<proteinExistence type="predicted"/>
<feature type="compositionally biased region" description="Basic and acidic residues" evidence="1">
    <location>
        <begin position="402"/>
        <end position="413"/>
    </location>
</feature>
<dbReference type="OrthoDB" id="8061355at2759"/>
<protein>
    <submittedName>
        <fullName evidence="2">Uncharacterized protein</fullName>
    </submittedName>
</protein>
<evidence type="ECO:0000313" key="2">
    <source>
        <dbReference type="EMBL" id="ROT82005.1"/>
    </source>
</evidence>
<feature type="compositionally biased region" description="Basic residues" evidence="1">
    <location>
        <begin position="442"/>
        <end position="451"/>
    </location>
</feature>
<dbReference type="AlphaFoldDB" id="A0A423TZX4"/>
<organism evidence="2 3">
    <name type="scientific">Penaeus vannamei</name>
    <name type="common">Whiteleg shrimp</name>
    <name type="synonym">Litopenaeus vannamei</name>
    <dbReference type="NCBI Taxonomy" id="6689"/>
    <lineage>
        <taxon>Eukaryota</taxon>
        <taxon>Metazoa</taxon>
        <taxon>Ecdysozoa</taxon>
        <taxon>Arthropoda</taxon>
        <taxon>Crustacea</taxon>
        <taxon>Multicrustacea</taxon>
        <taxon>Malacostraca</taxon>
        <taxon>Eumalacostraca</taxon>
        <taxon>Eucarida</taxon>
        <taxon>Decapoda</taxon>
        <taxon>Dendrobranchiata</taxon>
        <taxon>Penaeoidea</taxon>
        <taxon>Penaeidae</taxon>
        <taxon>Penaeus</taxon>
    </lineage>
</organism>